<proteinExistence type="predicted"/>
<dbReference type="EMBL" id="DQ491001">
    <property type="protein sequence ID" value="ABT13684.1"/>
    <property type="molecule type" value="Genomic_DNA"/>
</dbReference>
<keyword evidence="1" id="KW-0812">Transmembrane</keyword>
<keyword evidence="1" id="KW-0472">Membrane</keyword>
<evidence type="ECO:0000313" key="2">
    <source>
        <dbReference type="EMBL" id="ABT13684.1"/>
    </source>
</evidence>
<dbReference type="Proteomes" id="UP000246715">
    <property type="component" value="Segment"/>
</dbReference>
<sequence>MPFSKSCTLCLATLTSRRWQVSARFGTLIPFLACLSLGVISPLSTLSVVPSLCGRPSSALVDPLVPTPSTSSTRSRTRGSHRLSWATSAHMEMIVASPMRF</sequence>
<evidence type="ECO:0000256" key="1">
    <source>
        <dbReference type="SAM" id="Phobius"/>
    </source>
</evidence>
<evidence type="ECO:0000313" key="3">
    <source>
        <dbReference type="Proteomes" id="UP000246715"/>
    </source>
</evidence>
<organismHost>
    <name type="scientific">Paramecium bursaria</name>
    <dbReference type="NCBI Taxonomy" id="74790"/>
</organismHost>
<name>A7ITL0_PBCVM</name>
<feature type="transmembrane region" description="Helical" evidence="1">
    <location>
        <begin position="28"/>
        <end position="49"/>
    </location>
</feature>
<keyword evidence="1" id="KW-1133">Transmembrane helix</keyword>
<accession>A7ITL0</accession>
<protein>
    <submittedName>
        <fullName evidence="2">Uncharacterized protein m130R</fullName>
    </submittedName>
</protein>
<gene>
    <name evidence="2" type="primary">m130R</name>
    <name evidence="2" type="ORF">MT325_m130R</name>
</gene>
<reference evidence="2 3" key="1">
    <citation type="journal article" date="2007" name="Virology">
        <title>Sequence and annotation of the 314-kb MT325 and the 321-kb FR483 viruses that infect Chlorella Pbi.</title>
        <authorList>
            <person name="Fitzgerald L.A."/>
            <person name="Graves M.V."/>
            <person name="Li X."/>
            <person name="Feldblyum T."/>
            <person name="Hartigan J."/>
            <person name="Van Etten J.L."/>
        </authorList>
    </citation>
    <scope>NUCLEOTIDE SEQUENCE [LARGE SCALE GENOMIC DNA]</scope>
    <source>
        <strain evidence="2 3">MT325</strain>
    </source>
</reference>
<organism evidence="2 3">
    <name type="scientific">Paramecium bursaria Chlorella virus MT325</name>
    <name type="common">PBCV-MT325</name>
    <dbReference type="NCBI Taxonomy" id="346932"/>
    <lineage>
        <taxon>Viruses</taxon>
        <taxon>Varidnaviria</taxon>
        <taxon>Bamfordvirae</taxon>
        <taxon>Nucleocytoviricota</taxon>
        <taxon>Megaviricetes</taxon>
        <taxon>Algavirales</taxon>
        <taxon>Phycodnaviridae</taxon>
        <taxon>Chlorovirus</taxon>
        <taxon>Chlorovirus conductrix</taxon>
        <taxon>Paramecium bursaria Chlorella virus A1</taxon>
    </lineage>
</organism>